<evidence type="ECO:0000256" key="1">
    <source>
        <dbReference type="SAM" id="Phobius"/>
    </source>
</evidence>
<gene>
    <name evidence="2" type="ORF">HND93_19155</name>
</gene>
<dbReference type="PIRSF" id="PIRSF033239">
    <property type="entry name" value="ExoD"/>
    <property type="match status" value="1"/>
</dbReference>
<keyword evidence="1" id="KW-1133">Transmembrane helix</keyword>
<feature type="transmembrane region" description="Helical" evidence="1">
    <location>
        <begin position="52"/>
        <end position="77"/>
    </location>
</feature>
<evidence type="ECO:0000313" key="2">
    <source>
        <dbReference type="EMBL" id="NYZ21837.1"/>
    </source>
</evidence>
<name>A0ABX2TCQ7_9PROT</name>
<dbReference type="PANTHER" id="PTHR41795:SF1">
    <property type="entry name" value="EXOPOLYSACCHARIDE SYNTHESIS PROTEIN"/>
    <property type="match status" value="1"/>
</dbReference>
<dbReference type="PANTHER" id="PTHR41795">
    <property type="entry name" value="EXOPOLYSACCHARIDE SYNTHESIS PROTEIN"/>
    <property type="match status" value="1"/>
</dbReference>
<dbReference type="Proteomes" id="UP000584642">
    <property type="component" value="Unassembled WGS sequence"/>
</dbReference>
<dbReference type="InterPro" id="IPR010331">
    <property type="entry name" value="ExoD"/>
</dbReference>
<sequence length="204" mass="20685">MTENAPASSIIETLAGRCAGGRITIGEMTDAAGSRAFGLVLLLFALPEALPLPIAGISAVIAVPLIVLSAQAALFGADPRLPEWLRRRSIDAGLFRAVAGKAVPILRRMERVSRPRWQGMARAGRALGLACLLLAVIIALPIPFGNLLPALCIAGIAFGLLQRDGVIIAASLAAGAVVVTGMTVAVLVAGDAILSLVGAAPGAS</sequence>
<dbReference type="EMBL" id="JABFDB010000014">
    <property type="protein sequence ID" value="NYZ21837.1"/>
    <property type="molecule type" value="Genomic_DNA"/>
</dbReference>
<feature type="transmembrane region" description="Helical" evidence="1">
    <location>
        <begin position="165"/>
        <end position="189"/>
    </location>
</feature>
<reference evidence="2 3" key="1">
    <citation type="submission" date="2020-05" db="EMBL/GenBank/DDBJ databases">
        <title>Azospirillum oleiclasticum sp. nov, a nitrogen-fixing and heavy crude oil-emulsifying bacterium isolated from the crude oil of Yumen Oilfield.</title>
        <authorList>
            <person name="Wu D."/>
            <person name="Cai M."/>
            <person name="Zhang X."/>
        </authorList>
    </citation>
    <scope>NUCLEOTIDE SEQUENCE [LARGE SCALE GENOMIC DNA]</scope>
    <source>
        <strain evidence="2 3">ROY-1-1-2</strain>
    </source>
</reference>
<keyword evidence="3" id="KW-1185">Reference proteome</keyword>
<evidence type="ECO:0000313" key="3">
    <source>
        <dbReference type="Proteomes" id="UP000584642"/>
    </source>
</evidence>
<comment type="caution">
    <text evidence="2">The sequence shown here is derived from an EMBL/GenBank/DDBJ whole genome shotgun (WGS) entry which is preliminary data.</text>
</comment>
<organism evidence="2 3">
    <name type="scientific">Azospirillum oleiclasticum</name>
    <dbReference type="NCBI Taxonomy" id="2735135"/>
    <lineage>
        <taxon>Bacteria</taxon>
        <taxon>Pseudomonadati</taxon>
        <taxon>Pseudomonadota</taxon>
        <taxon>Alphaproteobacteria</taxon>
        <taxon>Rhodospirillales</taxon>
        <taxon>Azospirillaceae</taxon>
        <taxon>Azospirillum</taxon>
    </lineage>
</organism>
<protein>
    <submittedName>
        <fullName evidence="2">Exopolysaccharide biosynthesis protein</fullName>
    </submittedName>
</protein>
<feature type="transmembrane region" description="Helical" evidence="1">
    <location>
        <begin position="126"/>
        <end position="159"/>
    </location>
</feature>
<keyword evidence="1" id="KW-0812">Transmembrane</keyword>
<accession>A0ABX2TCQ7</accession>
<proteinExistence type="predicted"/>
<dbReference type="RefSeq" id="WP_180283614.1">
    <property type="nucleotide sequence ID" value="NZ_JABFDB010000014.1"/>
</dbReference>
<dbReference type="Pfam" id="PF06055">
    <property type="entry name" value="ExoD"/>
    <property type="match status" value="1"/>
</dbReference>
<keyword evidence="1" id="KW-0472">Membrane</keyword>